<organism evidence="1 2">
    <name type="scientific">Dovyalis caffra</name>
    <dbReference type="NCBI Taxonomy" id="77055"/>
    <lineage>
        <taxon>Eukaryota</taxon>
        <taxon>Viridiplantae</taxon>
        <taxon>Streptophyta</taxon>
        <taxon>Embryophyta</taxon>
        <taxon>Tracheophyta</taxon>
        <taxon>Spermatophyta</taxon>
        <taxon>Magnoliopsida</taxon>
        <taxon>eudicotyledons</taxon>
        <taxon>Gunneridae</taxon>
        <taxon>Pentapetalae</taxon>
        <taxon>rosids</taxon>
        <taxon>fabids</taxon>
        <taxon>Malpighiales</taxon>
        <taxon>Salicaceae</taxon>
        <taxon>Flacourtieae</taxon>
        <taxon>Dovyalis</taxon>
    </lineage>
</organism>
<gene>
    <name evidence="1" type="ORF">DCAF_LOCUS16283</name>
</gene>
<dbReference type="EMBL" id="CAWUPB010001160">
    <property type="protein sequence ID" value="CAK7341435.1"/>
    <property type="molecule type" value="Genomic_DNA"/>
</dbReference>
<accession>A0AAV1RWZ0</accession>
<dbReference type="Proteomes" id="UP001314170">
    <property type="component" value="Unassembled WGS sequence"/>
</dbReference>
<evidence type="ECO:0000313" key="1">
    <source>
        <dbReference type="EMBL" id="CAK7341435.1"/>
    </source>
</evidence>
<keyword evidence="2" id="KW-1185">Reference proteome</keyword>
<protein>
    <submittedName>
        <fullName evidence="1">Uncharacterized protein</fullName>
    </submittedName>
</protein>
<comment type="caution">
    <text evidence="1">The sequence shown here is derived from an EMBL/GenBank/DDBJ whole genome shotgun (WGS) entry which is preliminary data.</text>
</comment>
<sequence length="82" mass="9226">MKSASLLGFCRLKSIHLIIGEDHSDNESILVDKGYFLCIFKSDHDGIMLGDRCSTSDKDLLHVESRPDSTNQDLAIRPVLHR</sequence>
<dbReference type="AlphaFoldDB" id="A0AAV1RWZ0"/>
<reference evidence="1 2" key="1">
    <citation type="submission" date="2024-01" db="EMBL/GenBank/DDBJ databases">
        <authorList>
            <person name="Waweru B."/>
        </authorList>
    </citation>
    <scope>NUCLEOTIDE SEQUENCE [LARGE SCALE GENOMIC DNA]</scope>
</reference>
<name>A0AAV1RWZ0_9ROSI</name>
<evidence type="ECO:0000313" key="2">
    <source>
        <dbReference type="Proteomes" id="UP001314170"/>
    </source>
</evidence>
<proteinExistence type="predicted"/>